<dbReference type="GO" id="GO:0008194">
    <property type="term" value="F:UDP-glycosyltransferase activity"/>
    <property type="evidence" value="ECO:0007669"/>
    <property type="project" value="InterPro"/>
</dbReference>
<reference evidence="6" key="1">
    <citation type="submission" date="2023-10" db="EMBL/GenBank/DDBJ databases">
        <title>Chromosome-level genome of the transformable northern wattle, Acacia crassicarpa.</title>
        <authorList>
            <person name="Massaro I."/>
            <person name="Sinha N.R."/>
            <person name="Poethig S."/>
            <person name="Leichty A.R."/>
        </authorList>
    </citation>
    <scope>NUCLEOTIDE SEQUENCE</scope>
    <source>
        <strain evidence="6">Acra3RX</strain>
        <tissue evidence="6">Leaf</tissue>
    </source>
</reference>
<dbReference type="EMBL" id="JAWXYG010000007">
    <property type="protein sequence ID" value="KAK4267945.1"/>
    <property type="molecule type" value="Genomic_DNA"/>
</dbReference>
<dbReference type="Gene3D" id="3.40.50.2000">
    <property type="entry name" value="Glycogen Phosphorylase B"/>
    <property type="match status" value="2"/>
</dbReference>
<proteinExistence type="inferred from homology"/>
<dbReference type="Pfam" id="PF00201">
    <property type="entry name" value="UDPGT"/>
    <property type="match status" value="1"/>
</dbReference>
<dbReference type="Proteomes" id="UP001293593">
    <property type="component" value="Unassembled WGS sequence"/>
</dbReference>
<evidence type="ECO:0000256" key="1">
    <source>
        <dbReference type="ARBA" id="ARBA00009995"/>
    </source>
</evidence>
<evidence type="ECO:0000256" key="2">
    <source>
        <dbReference type="ARBA" id="ARBA00022676"/>
    </source>
</evidence>
<evidence type="ECO:0000256" key="4">
    <source>
        <dbReference type="RuleBase" id="RU003718"/>
    </source>
</evidence>
<dbReference type="FunFam" id="3.40.50.2000:FF:000051">
    <property type="entry name" value="Glycosyltransferase"/>
    <property type="match status" value="1"/>
</dbReference>
<evidence type="ECO:0000313" key="7">
    <source>
        <dbReference type="Proteomes" id="UP001293593"/>
    </source>
</evidence>
<comment type="similarity">
    <text evidence="1 4">Belongs to the UDP-glycosyltransferase family.</text>
</comment>
<dbReference type="AlphaFoldDB" id="A0AAE1JCP0"/>
<accession>A0AAE1JCP0</accession>
<sequence>MEKKTHIAVVPSPGFSHLIPMVEFSKRLVHLHPNFHVTFIIPSLESPPSSSIAYLQTLPSNIESIFLPPINKHDLPQDSHLTIQIQLTVTKSLPSLRQELMSLNSKSPLAILLSDPFASEVLSFTKELNQNALSFIYFPSSASSLSYCFYLPTLHENISGEFRDAPEPIQLPGCVPLHGHDLPEPVQNRSAEHYKMALQRSERLLSVDGLLVDSFAELEERAIRAMAQKETGYPPVYPIGPITQAGSNNEEKGSECIKWLENQPPSSVLYVSFGSGGTLSQDQINELAFGLELSGQKFLWVLRAPSDSVNAAFLGSSNKNNPLDFLPDGFLERTKERAFVIPSWAPQIPILGHNSTGGFLSHCGWNSTLESIQNGVPLIAWPLFAEQKMNAVMLTDDLKVALRPKVNENGIVEREEVAKVVRTLMEGEEGKEMQKRMKELSYASINALKEDGSSTKALSEVALKWKNMTIV</sequence>
<keyword evidence="2 4" id="KW-0328">Glycosyltransferase</keyword>
<dbReference type="PROSITE" id="PS00375">
    <property type="entry name" value="UDPGT"/>
    <property type="match status" value="1"/>
</dbReference>
<protein>
    <recommendedName>
        <fullName evidence="5">Glycosyltransferase</fullName>
        <ecNumber evidence="5">2.4.1.-</ecNumber>
    </recommendedName>
</protein>
<dbReference type="FunFam" id="3.40.50.2000:FF:000054">
    <property type="entry name" value="Glycosyltransferase"/>
    <property type="match status" value="1"/>
</dbReference>
<name>A0AAE1JCP0_9FABA</name>
<dbReference type="SUPFAM" id="SSF53756">
    <property type="entry name" value="UDP-Glycosyltransferase/glycogen phosphorylase"/>
    <property type="match status" value="1"/>
</dbReference>
<keyword evidence="3 4" id="KW-0808">Transferase</keyword>
<dbReference type="InterPro" id="IPR035595">
    <property type="entry name" value="UDP_glycos_trans_CS"/>
</dbReference>
<gene>
    <name evidence="6" type="ORF">QN277_024663</name>
</gene>
<dbReference type="PANTHER" id="PTHR48045">
    <property type="entry name" value="UDP-GLYCOSYLTRANSFERASE 72B1"/>
    <property type="match status" value="1"/>
</dbReference>
<dbReference type="PANTHER" id="PTHR48045:SF11">
    <property type="entry name" value="UDP-GLYCOSYLTRANSFERASE 72B1"/>
    <property type="match status" value="1"/>
</dbReference>
<evidence type="ECO:0000256" key="5">
    <source>
        <dbReference type="RuleBase" id="RU362057"/>
    </source>
</evidence>
<keyword evidence="7" id="KW-1185">Reference proteome</keyword>
<dbReference type="InterPro" id="IPR002213">
    <property type="entry name" value="UDP_glucos_trans"/>
</dbReference>
<organism evidence="6 7">
    <name type="scientific">Acacia crassicarpa</name>
    <name type="common">northern wattle</name>
    <dbReference type="NCBI Taxonomy" id="499986"/>
    <lineage>
        <taxon>Eukaryota</taxon>
        <taxon>Viridiplantae</taxon>
        <taxon>Streptophyta</taxon>
        <taxon>Embryophyta</taxon>
        <taxon>Tracheophyta</taxon>
        <taxon>Spermatophyta</taxon>
        <taxon>Magnoliopsida</taxon>
        <taxon>eudicotyledons</taxon>
        <taxon>Gunneridae</taxon>
        <taxon>Pentapetalae</taxon>
        <taxon>rosids</taxon>
        <taxon>fabids</taxon>
        <taxon>Fabales</taxon>
        <taxon>Fabaceae</taxon>
        <taxon>Caesalpinioideae</taxon>
        <taxon>mimosoid clade</taxon>
        <taxon>Acacieae</taxon>
        <taxon>Acacia</taxon>
    </lineage>
</organism>
<comment type="caution">
    <text evidence="6">The sequence shown here is derived from an EMBL/GenBank/DDBJ whole genome shotgun (WGS) entry which is preliminary data.</text>
</comment>
<dbReference type="CDD" id="cd03784">
    <property type="entry name" value="GT1_Gtf-like"/>
    <property type="match status" value="1"/>
</dbReference>
<evidence type="ECO:0000256" key="3">
    <source>
        <dbReference type="ARBA" id="ARBA00022679"/>
    </source>
</evidence>
<evidence type="ECO:0000313" key="6">
    <source>
        <dbReference type="EMBL" id="KAK4267945.1"/>
    </source>
</evidence>
<dbReference type="EC" id="2.4.1.-" evidence="5"/>